<dbReference type="RefSeq" id="WP_198712538.1">
    <property type="nucleotide sequence ID" value="NZ_JAEILH010000041.1"/>
</dbReference>
<dbReference type="Proteomes" id="UP000645865">
    <property type="component" value="Unassembled WGS sequence"/>
</dbReference>
<sequence length="64" mass="7029">MIKQLNLGAVLPDSHTKFAQPLILKRTNSPLGTALNGMITQLHTPFRPPGDDLHDIENIKSSLI</sequence>
<comment type="caution">
    <text evidence="1">The sequence shown here is derived from an EMBL/GenBank/DDBJ whole genome shotgun (WGS) entry which is preliminary data.</text>
</comment>
<name>A0A8I1JHZ4_9PSED</name>
<gene>
    <name evidence="1" type="ORF">YA0853_24345</name>
</gene>
<accession>A0A8I1JHZ4</accession>
<organism evidence="1 2">
    <name type="scientific">Pseudomonas rhodesiae</name>
    <dbReference type="NCBI Taxonomy" id="76760"/>
    <lineage>
        <taxon>Bacteria</taxon>
        <taxon>Pseudomonadati</taxon>
        <taxon>Pseudomonadota</taxon>
        <taxon>Gammaproteobacteria</taxon>
        <taxon>Pseudomonadales</taxon>
        <taxon>Pseudomonadaceae</taxon>
        <taxon>Pseudomonas</taxon>
    </lineage>
</organism>
<reference evidence="1" key="1">
    <citation type="submission" date="2020-12" db="EMBL/GenBank/DDBJ databases">
        <title>Comparative genomic insights into the epidemiology and virulence of plant pathogenic Pseudomonads from Turkey.</title>
        <authorList>
            <person name="Dillon M."/>
            <person name="Ruiz-Bedoya T."/>
            <person name="Bendalovic-Torma C."/>
            <person name="Guttman K.M."/>
            <person name="Kwak H."/>
            <person name="Middleton M.A."/>
            <person name="Wang P.W."/>
            <person name="Horuz S."/>
            <person name="Aysan Y."/>
            <person name="Guttman D.S."/>
        </authorList>
    </citation>
    <scope>NUCLEOTIDE SEQUENCE</scope>
    <source>
        <strain evidence="1">S5_IA_3a</strain>
    </source>
</reference>
<dbReference type="EMBL" id="JAEILH010000041">
    <property type="protein sequence ID" value="MBI6626766.1"/>
    <property type="molecule type" value="Genomic_DNA"/>
</dbReference>
<evidence type="ECO:0000313" key="1">
    <source>
        <dbReference type="EMBL" id="MBI6626766.1"/>
    </source>
</evidence>
<proteinExistence type="predicted"/>
<evidence type="ECO:0000313" key="2">
    <source>
        <dbReference type="Proteomes" id="UP000645865"/>
    </source>
</evidence>
<protein>
    <submittedName>
        <fullName evidence="1">Uncharacterized protein</fullName>
    </submittedName>
</protein>
<dbReference type="AlphaFoldDB" id="A0A8I1JHZ4"/>